<dbReference type="GO" id="GO:0005886">
    <property type="term" value="C:plasma membrane"/>
    <property type="evidence" value="ECO:0007669"/>
    <property type="project" value="InterPro"/>
</dbReference>
<reference evidence="1 2" key="1">
    <citation type="submission" date="2020-07" db="EMBL/GenBank/DDBJ databases">
        <title>Spirosoma foliorum sp. nov., isolated from the leaves on the Nejang mountain Korea, Republic of.</title>
        <authorList>
            <person name="Ho H."/>
            <person name="Lee Y.-J."/>
            <person name="Nurcahyanto D.-A."/>
            <person name="Kim S.-G."/>
        </authorList>
    </citation>
    <scope>NUCLEOTIDE SEQUENCE [LARGE SCALE GENOMIC DNA]</scope>
    <source>
        <strain evidence="1 2">PL0136</strain>
    </source>
</reference>
<dbReference type="InterPro" id="IPR026265">
    <property type="entry name" value="LptC"/>
</dbReference>
<dbReference type="InterPro" id="IPR010664">
    <property type="entry name" value="LipoPS_assembly_LptC-rel"/>
</dbReference>
<dbReference type="Gene3D" id="2.60.450.10">
    <property type="entry name" value="Lipopolysaccharide (LPS) transport protein A like domain"/>
    <property type="match status" value="1"/>
</dbReference>
<accession>A0A7G5H793</accession>
<organism evidence="1 2">
    <name type="scientific">Spirosoma foliorum</name>
    <dbReference type="NCBI Taxonomy" id="2710596"/>
    <lineage>
        <taxon>Bacteria</taxon>
        <taxon>Pseudomonadati</taxon>
        <taxon>Bacteroidota</taxon>
        <taxon>Cytophagia</taxon>
        <taxon>Cytophagales</taxon>
        <taxon>Cytophagaceae</taxon>
        <taxon>Spirosoma</taxon>
    </lineage>
</organism>
<name>A0A7G5H793_9BACT</name>
<gene>
    <name evidence="1" type="primary">lptC</name>
    <name evidence="1" type="ORF">H3H32_17475</name>
</gene>
<dbReference type="NCBIfam" id="TIGR04409">
    <property type="entry name" value="LptC_YrbK"/>
    <property type="match status" value="1"/>
</dbReference>
<dbReference type="EMBL" id="CP059732">
    <property type="protein sequence ID" value="QMW06985.1"/>
    <property type="molecule type" value="Genomic_DNA"/>
</dbReference>
<dbReference type="AlphaFoldDB" id="A0A7G5H793"/>
<dbReference type="Proteomes" id="UP000515369">
    <property type="component" value="Chromosome"/>
</dbReference>
<evidence type="ECO:0000313" key="2">
    <source>
        <dbReference type="Proteomes" id="UP000515369"/>
    </source>
</evidence>
<dbReference type="GO" id="GO:0015221">
    <property type="term" value="F:lipopolysaccharide transmembrane transporter activity"/>
    <property type="evidence" value="ECO:0007669"/>
    <property type="project" value="InterPro"/>
</dbReference>
<keyword evidence="2" id="KW-1185">Reference proteome</keyword>
<evidence type="ECO:0000313" key="1">
    <source>
        <dbReference type="EMBL" id="QMW06985.1"/>
    </source>
</evidence>
<proteinExistence type="predicted"/>
<dbReference type="Pfam" id="PF06835">
    <property type="entry name" value="LptC"/>
    <property type="match status" value="1"/>
</dbReference>
<sequence length="204" mass="23529">MNNEKWKMTSRKMILLATRSQYLRKSFYYSLLIIHCSLILLACGERKQIKKVEPYSGPIEEINDVKLLYSEAALLKVKLTTAKQLRYLNENRRYPNPVNISFFNPMGDEITTIRSDSGRYDKAKDIYVVMGNVVVINKQKQEKLLTPELTWSPVTKKVYTDKRVTILSQLTGEKLYGMGLDANQDFSKYAIRKVTGVFNVQTGI</sequence>
<dbReference type="KEGG" id="sfol:H3H32_17475"/>
<protein>
    <submittedName>
        <fullName evidence="1">LPS export ABC transporter periplasmic protein LptC</fullName>
    </submittedName>
</protein>